<evidence type="ECO:0000256" key="4">
    <source>
        <dbReference type="ARBA" id="ARBA00022741"/>
    </source>
</evidence>
<accession>A0A7C5LV03</accession>
<dbReference type="EMBL" id="DRMJ01000408">
    <property type="protein sequence ID" value="HHL43509.1"/>
    <property type="molecule type" value="Genomic_DNA"/>
</dbReference>
<feature type="non-terminal residue" evidence="8">
    <location>
        <position position="342"/>
    </location>
</feature>
<dbReference type="InterPro" id="IPR003439">
    <property type="entry name" value="ABC_transporter-like_ATP-bd"/>
</dbReference>
<evidence type="ECO:0000256" key="2">
    <source>
        <dbReference type="ARBA" id="ARBA00022555"/>
    </source>
</evidence>
<comment type="caution">
    <text evidence="8">The sequence shown here is derived from an EMBL/GenBank/DDBJ whole genome shotgun (WGS) entry which is preliminary data.</text>
</comment>
<evidence type="ECO:0000313" key="8">
    <source>
        <dbReference type="EMBL" id="HHL43509.1"/>
    </source>
</evidence>
<reference evidence="8" key="1">
    <citation type="journal article" date="2020" name="mSystems">
        <title>Genome- and Community-Level Interaction Insights into Carbon Utilization and Element Cycling Functions of Hydrothermarchaeota in Hydrothermal Sediment.</title>
        <authorList>
            <person name="Zhou Z."/>
            <person name="Liu Y."/>
            <person name="Xu W."/>
            <person name="Pan J."/>
            <person name="Luo Z.H."/>
            <person name="Li M."/>
        </authorList>
    </citation>
    <scope>NUCLEOTIDE SEQUENCE [LARGE SCALE GENOMIC DNA]</scope>
    <source>
        <strain evidence="8">HyVt-485</strain>
    </source>
</reference>
<dbReference type="InterPro" id="IPR027417">
    <property type="entry name" value="P-loop_NTPase"/>
</dbReference>
<gene>
    <name evidence="8" type="ORF">ENJ42_07825</name>
</gene>
<evidence type="ECO:0000256" key="6">
    <source>
        <dbReference type="ARBA" id="ARBA00022845"/>
    </source>
</evidence>
<dbReference type="InterPro" id="IPR022374">
    <property type="entry name" value="EttA"/>
</dbReference>
<dbReference type="PANTHER" id="PTHR43858:SF1">
    <property type="entry name" value="ABC TRANSPORTER-RELATED PROTEIN"/>
    <property type="match status" value="1"/>
</dbReference>
<dbReference type="PANTHER" id="PTHR43858">
    <property type="entry name" value="ENERGY-DEPENDENT TRANSLATIONAL THROTTLE PROTEIN ETTA"/>
    <property type="match status" value="1"/>
</dbReference>
<dbReference type="InterPro" id="IPR003593">
    <property type="entry name" value="AAA+_ATPase"/>
</dbReference>
<proteinExistence type="inferred from homology"/>
<organism evidence="8">
    <name type="scientific">Hellea balneolensis</name>
    <dbReference type="NCBI Taxonomy" id="287478"/>
    <lineage>
        <taxon>Bacteria</taxon>
        <taxon>Pseudomonadati</taxon>
        <taxon>Pseudomonadota</taxon>
        <taxon>Alphaproteobacteria</taxon>
        <taxon>Maricaulales</taxon>
        <taxon>Robiginitomaculaceae</taxon>
        <taxon>Hellea</taxon>
    </lineage>
</organism>
<keyword evidence="5 8" id="KW-0067">ATP-binding</keyword>
<dbReference type="SMART" id="SM00382">
    <property type="entry name" value="AAA"/>
    <property type="match status" value="1"/>
</dbReference>
<dbReference type="FunFam" id="3.40.50.300:FF:000011">
    <property type="entry name" value="Putative ABC transporter ATP-binding component"/>
    <property type="match status" value="1"/>
</dbReference>
<dbReference type="CDD" id="cd03221">
    <property type="entry name" value="ABCF_EF-3"/>
    <property type="match status" value="1"/>
</dbReference>
<evidence type="ECO:0000256" key="5">
    <source>
        <dbReference type="ARBA" id="ARBA00022840"/>
    </source>
</evidence>
<dbReference type="GO" id="GO:0045900">
    <property type="term" value="P:negative regulation of translational elongation"/>
    <property type="evidence" value="ECO:0007669"/>
    <property type="project" value="InterPro"/>
</dbReference>
<comment type="similarity">
    <text evidence="1">Belongs to the ABC transporter superfamily. ABCF family. Translational throttle EttA subfamily.</text>
</comment>
<evidence type="ECO:0000256" key="3">
    <source>
        <dbReference type="ARBA" id="ARBA00022730"/>
    </source>
</evidence>
<dbReference type="PROSITE" id="PS50893">
    <property type="entry name" value="ABC_TRANSPORTER_2"/>
    <property type="match status" value="1"/>
</dbReference>
<dbReference type="InterPro" id="IPR017871">
    <property type="entry name" value="ABC_transporter-like_CS"/>
</dbReference>
<keyword evidence="3" id="KW-0699">rRNA-binding</keyword>
<keyword evidence="6" id="KW-0810">Translation regulation</keyword>
<protein>
    <submittedName>
        <fullName evidence="8">ATP-binding cassette domain-containing protein</fullName>
    </submittedName>
</protein>
<dbReference type="Proteomes" id="UP000885830">
    <property type="component" value="Unassembled WGS sequence"/>
</dbReference>
<dbReference type="Pfam" id="PF12848">
    <property type="entry name" value="ABC_tran_Xtn"/>
    <property type="match status" value="1"/>
</dbReference>
<dbReference type="InterPro" id="IPR032781">
    <property type="entry name" value="ABC_tran_Xtn"/>
</dbReference>
<dbReference type="Pfam" id="PF00005">
    <property type="entry name" value="ABC_tran"/>
    <property type="match status" value="1"/>
</dbReference>
<dbReference type="GO" id="GO:0016887">
    <property type="term" value="F:ATP hydrolysis activity"/>
    <property type="evidence" value="ECO:0007669"/>
    <property type="project" value="InterPro"/>
</dbReference>
<evidence type="ECO:0000259" key="7">
    <source>
        <dbReference type="PROSITE" id="PS50893"/>
    </source>
</evidence>
<keyword evidence="2" id="KW-0820">tRNA-binding</keyword>
<keyword evidence="2" id="KW-0694">RNA-binding</keyword>
<name>A0A7C5LV03_9PROT</name>
<feature type="domain" description="ABC transporter" evidence="7">
    <location>
        <begin position="7"/>
        <end position="256"/>
    </location>
</feature>
<evidence type="ECO:0000256" key="1">
    <source>
        <dbReference type="ARBA" id="ARBA00005868"/>
    </source>
</evidence>
<dbReference type="AlphaFoldDB" id="A0A7C5LV03"/>
<dbReference type="GO" id="GO:0019843">
    <property type="term" value="F:rRNA binding"/>
    <property type="evidence" value="ECO:0007669"/>
    <property type="project" value="UniProtKB-KW"/>
</dbReference>
<dbReference type="GO" id="GO:0005524">
    <property type="term" value="F:ATP binding"/>
    <property type="evidence" value="ECO:0007669"/>
    <property type="project" value="UniProtKB-KW"/>
</dbReference>
<keyword evidence="4" id="KW-0547">Nucleotide-binding</keyword>
<dbReference type="SUPFAM" id="SSF52540">
    <property type="entry name" value="P-loop containing nucleoside triphosphate hydrolases"/>
    <property type="match status" value="1"/>
</dbReference>
<dbReference type="Gene3D" id="3.40.50.300">
    <property type="entry name" value="P-loop containing nucleotide triphosphate hydrolases"/>
    <property type="match status" value="1"/>
</dbReference>
<dbReference type="GO" id="GO:0000049">
    <property type="term" value="F:tRNA binding"/>
    <property type="evidence" value="ECO:0007669"/>
    <property type="project" value="UniProtKB-KW"/>
</dbReference>
<sequence>MARQFIYHMQGLTKKFGNKTILENIHLSFYPDAKIGVVGVNGSGKSTLLKIMAGLDEEVSGEHWAAEGTKVGYLPQEPRLEQGKTVWENVITGCEDKQIFDTYNEVAMKMAEEYTDELMEEMTALQEQVDNRDAWDIDSKIEMAMQALRCPPKDWLVDNLSGGEARRVALCQLLLSKPDMLLLDEPTNHLDAETVAWLENYLINYKGAIIMITHDRYFLDNITQWTLEIDRGRGLPHEGNYSSWAAAKHKRMQQEGREGDAKERALKRELEWIRSNPKARQAKSKARISRYEKMRDEADREQVGVAEIRIPVGPRLGNVVVEAENITKGFEEKLLIKDLSFR</sequence>
<dbReference type="PROSITE" id="PS00211">
    <property type="entry name" value="ABC_TRANSPORTER_1"/>
    <property type="match status" value="1"/>
</dbReference>